<dbReference type="GO" id="GO:0016740">
    <property type="term" value="F:transferase activity"/>
    <property type="evidence" value="ECO:0007669"/>
    <property type="project" value="UniProtKB-KW"/>
</dbReference>
<evidence type="ECO:0000313" key="2">
    <source>
        <dbReference type="Proteomes" id="UP000597338"/>
    </source>
</evidence>
<protein>
    <submittedName>
        <fullName evidence="1">Glycosyl transferase</fullName>
    </submittedName>
</protein>
<organism evidence="1 2">
    <name type="scientific">Parapedobacter defluvii</name>
    <dbReference type="NCBI Taxonomy" id="2045106"/>
    <lineage>
        <taxon>Bacteria</taxon>
        <taxon>Pseudomonadati</taxon>
        <taxon>Bacteroidota</taxon>
        <taxon>Sphingobacteriia</taxon>
        <taxon>Sphingobacteriales</taxon>
        <taxon>Sphingobacteriaceae</taxon>
        <taxon>Parapedobacter</taxon>
    </lineage>
</organism>
<sequence>MIIDRKARIKTFVINLSKRKDRKQSIISEFGGRKEFEVFIVPASRHKIGAIGLWNSICQIIQNALTGKDDFIIICEDDHVFTKEYNTKRLFDSISMAGEWKADVLLGGVSWLDSTLQVDKEIFWVNRFNGLQFTVVFRKFFERILRAEFVPGDDADLKFSTLSDAVFLLHPFISIQKEFGYSDITTGNDKKGKVSSLFSAQTEKLNQLKSVASYYKIEFNNYRPND</sequence>
<dbReference type="RefSeq" id="WP_188752220.1">
    <property type="nucleotide sequence ID" value="NZ_BMIK01000011.1"/>
</dbReference>
<reference evidence="2" key="1">
    <citation type="journal article" date="2019" name="Int. J. Syst. Evol. Microbiol.">
        <title>The Global Catalogue of Microorganisms (GCM) 10K type strain sequencing project: providing services to taxonomists for standard genome sequencing and annotation.</title>
        <authorList>
            <consortium name="The Broad Institute Genomics Platform"/>
            <consortium name="The Broad Institute Genome Sequencing Center for Infectious Disease"/>
            <person name="Wu L."/>
            <person name="Ma J."/>
        </authorList>
    </citation>
    <scope>NUCLEOTIDE SEQUENCE [LARGE SCALE GENOMIC DNA]</scope>
    <source>
        <strain evidence="2">CGMCC 1.15342</strain>
    </source>
</reference>
<evidence type="ECO:0000313" key="1">
    <source>
        <dbReference type="EMBL" id="GGC36259.1"/>
    </source>
</evidence>
<comment type="caution">
    <text evidence="1">The sequence shown here is derived from an EMBL/GenBank/DDBJ whole genome shotgun (WGS) entry which is preliminary data.</text>
</comment>
<accession>A0ABQ1M801</accession>
<gene>
    <name evidence="1" type="ORF">GCM10011386_30510</name>
</gene>
<keyword evidence="1" id="KW-0808">Transferase</keyword>
<keyword evidence="2" id="KW-1185">Reference proteome</keyword>
<dbReference type="EMBL" id="BMIK01000011">
    <property type="protein sequence ID" value="GGC36259.1"/>
    <property type="molecule type" value="Genomic_DNA"/>
</dbReference>
<dbReference type="Proteomes" id="UP000597338">
    <property type="component" value="Unassembled WGS sequence"/>
</dbReference>
<proteinExistence type="predicted"/>
<name>A0ABQ1M801_9SPHI</name>